<protein>
    <recommendedName>
        <fullName evidence="1">N-acetyltransferase domain-containing protein</fullName>
    </recommendedName>
</protein>
<gene>
    <name evidence="2" type="ORF">FD25_GL000087</name>
</gene>
<dbReference type="InterPro" id="IPR016181">
    <property type="entry name" value="Acyl_CoA_acyltransferase"/>
</dbReference>
<dbReference type="OrthoDB" id="2295393at2"/>
<dbReference type="PATRIC" id="fig|1423715.3.peg.90"/>
<dbReference type="EMBL" id="AZDV01000006">
    <property type="protein sequence ID" value="KRK95672.1"/>
    <property type="molecule type" value="Genomic_DNA"/>
</dbReference>
<dbReference type="STRING" id="1423715.FD25_GL000087"/>
<comment type="caution">
    <text evidence="2">The sequence shown here is derived from an EMBL/GenBank/DDBJ whole genome shotgun (WGS) entry which is preliminary data.</text>
</comment>
<dbReference type="InterPro" id="IPR000182">
    <property type="entry name" value="GNAT_dom"/>
</dbReference>
<dbReference type="Pfam" id="PF13508">
    <property type="entry name" value="Acetyltransf_7"/>
    <property type="match status" value="1"/>
</dbReference>
<proteinExistence type="predicted"/>
<dbReference type="RefSeq" id="WP_057802010.1">
    <property type="nucleotide sequence ID" value="NZ_AZDV01000006.1"/>
</dbReference>
<evidence type="ECO:0000313" key="2">
    <source>
        <dbReference type="EMBL" id="KRK95672.1"/>
    </source>
</evidence>
<evidence type="ECO:0000259" key="1">
    <source>
        <dbReference type="PROSITE" id="PS51186"/>
    </source>
</evidence>
<dbReference type="GO" id="GO:0016747">
    <property type="term" value="F:acyltransferase activity, transferring groups other than amino-acyl groups"/>
    <property type="evidence" value="ECO:0007669"/>
    <property type="project" value="InterPro"/>
</dbReference>
<reference evidence="2 3" key="1">
    <citation type="journal article" date="2015" name="Genome Announc.">
        <title>Expanding the biotechnology potential of lactobacilli through comparative genomics of 213 strains and associated genera.</title>
        <authorList>
            <person name="Sun Z."/>
            <person name="Harris H.M."/>
            <person name="McCann A."/>
            <person name="Guo C."/>
            <person name="Argimon S."/>
            <person name="Zhang W."/>
            <person name="Yang X."/>
            <person name="Jeffery I.B."/>
            <person name="Cooney J.C."/>
            <person name="Kagawa T.F."/>
            <person name="Liu W."/>
            <person name="Song Y."/>
            <person name="Salvetti E."/>
            <person name="Wrobel A."/>
            <person name="Rasinkangas P."/>
            <person name="Parkhill J."/>
            <person name="Rea M.C."/>
            <person name="O'Sullivan O."/>
            <person name="Ritari J."/>
            <person name="Douillard F.P."/>
            <person name="Paul Ross R."/>
            <person name="Yang R."/>
            <person name="Briner A.E."/>
            <person name="Felis G.E."/>
            <person name="de Vos W.M."/>
            <person name="Barrangou R."/>
            <person name="Klaenhammer T.R."/>
            <person name="Caufield P.W."/>
            <person name="Cui Y."/>
            <person name="Zhang H."/>
            <person name="O'Toole P.W."/>
        </authorList>
    </citation>
    <scope>NUCLEOTIDE SEQUENCE [LARGE SCALE GENOMIC DNA]</scope>
    <source>
        <strain evidence="2 3">DSM 19394</strain>
    </source>
</reference>
<name>A0A0R1LJD5_9LACO</name>
<sequence>MIIRASEPPQLDAHRIGTLFLQGFHGKFEHFGFTPTEARLSADLLGDYLLTFYAPSLIVAVPPKGGPLNGCLLLNQGQTLGQRTFKHRLGQVLPGWSGLKLLLFLQLLDQPASPAQPVVDFIAVDPLTRHQGIGTALLRYCQAHTTQLTLNVAATNPTAHRLYYHLGFCDRQTQHSWLTQRFLGFDQWTTMDWGNQKGPRDISR</sequence>
<feature type="domain" description="N-acetyltransferase" evidence="1">
    <location>
        <begin position="1"/>
        <end position="184"/>
    </location>
</feature>
<dbReference type="Gene3D" id="3.40.630.30">
    <property type="match status" value="1"/>
</dbReference>
<organism evidence="2 3">
    <name type="scientific">Levilactobacillus acidifarinae DSM 19394 = JCM 15949</name>
    <dbReference type="NCBI Taxonomy" id="1423715"/>
    <lineage>
        <taxon>Bacteria</taxon>
        <taxon>Bacillati</taxon>
        <taxon>Bacillota</taxon>
        <taxon>Bacilli</taxon>
        <taxon>Lactobacillales</taxon>
        <taxon>Lactobacillaceae</taxon>
        <taxon>Levilactobacillus</taxon>
    </lineage>
</organism>
<dbReference type="AlphaFoldDB" id="A0A0R1LJD5"/>
<keyword evidence="3" id="KW-1185">Reference proteome</keyword>
<evidence type="ECO:0000313" key="3">
    <source>
        <dbReference type="Proteomes" id="UP000051955"/>
    </source>
</evidence>
<accession>A0A0R1LJD5</accession>
<dbReference type="SUPFAM" id="SSF55729">
    <property type="entry name" value="Acyl-CoA N-acyltransferases (Nat)"/>
    <property type="match status" value="1"/>
</dbReference>
<dbReference type="PROSITE" id="PS51186">
    <property type="entry name" value="GNAT"/>
    <property type="match status" value="1"/>
</dbReference>
<dbReference type="Proteomes" id="UP000051955">
    <property type="component" value="Unassembled WGS sequence"/>
</dbReference>
<dbReference type="CDD" id="cd04301">
    <property type="entry name" value="NAT_SF"/>
    <property type="match status" value="1"/>
</dbReference>